<evidence type="ECO:0000313" key="3">
    <source>
        <dbReference type="Proteomes" id="UP000308744"/>
    </source>
</evidence>
<reference evidence="2 3" key="1">
    <citation type="submission" date="2019-04" db="EMBL/GenBank/DDBJ databases">
        <title>Lysinibacillus genome sequencing.</title>
        <authorList>
            <person name="Dunlap C."/>
        </authorList>
    </citation>
    <scope>NUCLEOTIDE SEQUENCE [LARGE SCALE GENOMIC DNA]</scope>
    <source>
        <strain evidence="2 3">CCTCC AB 2010389</strain>
    </source>
</reference>
<dbReference type="RefSeq" id="WP_107893909.1">
    <property type="nucleotide sequence ID" value="NZ_PYWM01000001.1"/>
</dbReference>
<keyword evidence="1" id="KW-0812">Transmembrane</keyword>
<keyword evidence="1" id="KW-1133">Transmembrane helix</keyword>
<comment type="caution">
    <text evidence="2">The sequence shown here is derived from an EMBL/GenBank/DDBJ whole genome shotgun (WGS) entry which is preliminary data.</text>
</comment>
<dbReference type="AlphaFoldDB" id="A0A4U2Z5F9"/>
<gene>
    <name evidence="2" type="ORF">FC756_09620</name>
</gene>
<keyword evidence="1" id="KW-0472">Membrane</keyword>
<feature type="transmembrane region" description="Helical" evidence="1">
    <location>
        <begin position="103"/>
        <end position="121"/>
    </location>
</feature>
<organism evidence="2 3">
    <name type="scientific">Lysinibacillus mangiferihumi</name>
    <dbReference type="NCBI Taxonomy" id="1130819"/>
    <lineage>
        <taxon>Bacteria</taxon>
        <taxon>Bacillati</taxon>
        <taxon>Bacillota</taxon>
        <taxon>Bacilli</taxon>
        <taxon>Bacillales</taxon>
        <taxon>Bacillaceae</taxon>
        <taxon>Lysinibacillus</taxon>
    </lineage>
</organism>
<protein>
    <submittedName>
        <fullName evidence="2">Uncharacterized protein</fullName>
    </submittedName>
</protein>
<sequence>MRFAITLTIFTLFIVSIYYLLPSDKIWLMILITPISFWSIAKTVESIFCEEKVKRTKNLKDNDEALSWYLKNETILFFCIITPPIGYLIVVSNLKKFEYKQRVNYLFITTLITSIWLLKFLPGKLQLYVWSLIATILIGNLTLNIFKGKK</sequence>
<feature type="transmembrane region" description="Helical" evidence="1">
    <location>
        <begin position="74"/>
        <end position="91"/>
    </location>
</feature>
<name>A0A4U2Z5F9_9BACI</name>
<dbReference type="EMBL" id="SZPU01000033">
    <property type="protein sequence ID" value="TKI69114.1"/>
    <property type="molecule type" value="Genomic_DNA"/>
</dbReference>
<evidence type="ECO:0000256" key="1">
    <source>
        <dbReference type="SAM" id="Phobius"/>
    </source>
</evidence>
<proteinExistence type="predicted"/>
<keyword evidence="3" id="KW-1185">Reference proteome</keyword>
<evidence type="ECO:0000313" key="2">
    <source>
        <dbReference type="EMBL" id="TKI69114.1"/>
    </source>
</evidence>
<accession>A0A4U2Z5F9</accession>
<dbReference type="Proteomes" id="UP000308744">
    <property type="component" value="Unassembled WGS sequence"/>
</dbReference>
<feature type="transmembrane region" description="Helical" evidence="1">
    <location>
        <begin position="127"/>
        <end position="146"/>
    </location>
</feature>